<dbReference type="Proteomes" id="UP000314294">
    <property type="component" value="Unassembled WGS sequence"/>
</dbReference>
<organism evidence="2 3">
    <name type="scientific">Liparis tanakae</name>
    <name type="common">Tanaka's snailfish</name>
    <dbReference type="NCBI Taxonomy" id="230148"/>
    <lineage>
        <taxon>Eukaryota</taxon>
        <taxon>Metazoa</taxon>
        <taxon>Chordata</taxon>
        <taxon>Craniata</taxon>
        <taxon>Vertebrata</taxon>
        <taxon>Euteleostomi</taxon>
        <taxon>Actinopterygii</taxon>
        <taxon>Neopterygii</taxon>
        <taxon>Teleostei</taxon>
        <taxon>Neoteleostei</taxon>
        <taxon>Acanthomorphata</taxon>
        <taxon>Eupercaria</taxon>
        <taxon>Perciformes</taxon>
        <taxon>Cottioidei</taxon>
        <taxon>Cottales</taxon>
        <taxon>Liparidae</taxon>
        <taxon>Liparis</taxon>
    </lineage>
</organism>
<evidence type="ECO:0000256" key="1">
    <source>
        <dbReference type="SAM" id="Phobius"/>
    </source>
</evidence>
<dbReference type="EMBL" id="SRLO01024456">
    <property type="protein sequence ID" value="TNN22054.1"/>
    <property type="molecule type" value="Genomic_DNA"/>
</dbReference>
<keyword evidence="1" id="KW-0472">Membrane</keyword>
<sequence length="77" mass="8411">MSTNPTIDHCRAPNPVTYQTLFWLIIAEFVLGLPLNLSVLYIFLFRVQAGGVGGDVSETPSAYGAVCCVFESRADRT</sequence>
<feature type="transmembrane region" description="Helical" evidence="1">
    <location>
        <begin position="20"/>
        <end position="44"/>
    </location>
</feature>
<evidence type="ECO:0000313" key="2">
    <source>
        <dbReference type="EMBL" id="TNN22054.1"/>
    </source>
</evidence>
<keyword evidence="3" id="KW-1185">Reference proteome</keyword>
<proteinExistence type="predicted"/>
<accession>A0A4Z2DZV7</accession>
<comment type="caution">
    <text evidence="2">The sequence shown here is derived from an EMBL/GenBank/DDBJ whole genome shotgun (WGS) entry which is preliminary data.</text>
</comment>
<dbReference type="AlphaFoldDB" id="A0A4Z2DZV7"/>
<reference evidence="2 3" key="1">
    <citation type="submission" date="2019-03" db="EMBL/GenBank/DDBJ databases">
        <title>First draft genome of Liparis tanakae, snailfish: a comprehensive survey of snailfish specific genes.</title>
        <authorList>
            <person name="Kim W."/>
            <person name="Song I."/>
            <person name="Jeong J.-H."/>
            <person name="Kim D."/>
            <person name="Kim S."/>
            <person name="Ryu S."/>
            <person name="Song J.Y."/>
            <person name="Lee S.K."/>
        </authorList>
    </citation>
    <scope>NUCLEOTIDE SEQUENCE [LARGE SCALE GENOMIC DNA]</scope>
    <source>
        <tissue evidence="2">Muscle</tissue>
    </source>
</reference>
<name>A0A4Z2DZV7_9TELE</name>
<protein>
    <submittedName>
        <fullName evidence="2">Uncharacterized protein</fullName>
    </submittedName>
</protein>
<evidence type="ECO:0000313" key="3">
    <source>
        <dbReference type="Proteomes" id="UP000314294"/>
    </source>
</evidence>
<keyword evidence="1" id="KW-1133">Transmembrane helix</keyword>
<keyword evidence="1" id="KW-0812">Transmembrane</keyword>
<gene>
    <name evidence="2" type="ORF">EYF80_067833</name>
</gene>